<evidence type="ECO:0000313" key="1">
    <source>
        <dbReference type="EMBL" id="KAK3933979.1"/>
    </source>
</evidence>
<name>A0AAN6RYM7_9PEZI</name>
<proteinExistence type="predicted"/>
<dbReference type="AlphaFoldDB" id="A0AAN6RYM7"/>
<gene>
    <name evidence="1" type="ORF">QBC46DRAFT_348093</name>
</gene>
<reference evidence="2" key="1">
    <citation type="journal article" date="2023" name="Mol. Phylogenet. Evol.">
        <title>Genome-scale phylogeny and comparative genomics of the fungal order Sordariales.</title>
        <authorList>
            <person name="Hensen N."/>
            <person name="Bonometti L."/>
            <person name="Westerberg I."/>
            <person name="Brannstrom I.O."/>
            <person name="Guillou S."/>
            <person name="Cros-Aarteil S."/>
            <person name="Calhoun S."/>
            <person name="Haridas S."/>
            <person name="Kuo A."/>
            <person name="Mondo S."/>
            <person name="Pangilinan J."/>
            <person name="Riley R."/>
            <person name="LaButti K."/>
            <person name="Andreopoulos B."/>
            <person name="Lipzen A."/>
            <person name="Chen C."/>
            <person name="Yan M."/>
            <person name="Daum C."/>
            <person name="Ng V."/>
            <person name="Clum A."/>
            <person name="Steindorff A."/>
            <person name="Ohm R.A."/>
            <person name="Martin F."/>
            <person name="Silar P."/>
            <person name="Natvig D.O."/>
            <person name="Lalanne C."/>
            <person name="Gautier V."/>
            <person name="Ament-Velasquez S.L."/>
            <person name="Kruys A."/>
            <person name="Hutchinson M.I."/>
            <person name="Powell A.J."/>
            <person name="Barry K."/>
            <person name="Miller A.N."/>
            <person name="Grigoriev I.V."/>
            <person name="Debuchy R."/>
            <person name="Gladieux P."/>
            <person name="Hiltunen Thoren M."/>
            <person name="Johannesson H."/>
        </authorList>
    </citation>
    <scope>NUCLEOTIDE SEQUENCE [LARGE SCALE GENOMIC DNA]</scope>
    <source>
        <strain evidence="2">CBS 340.73</strain>
    </source>
</reference>
<comment type="caution">
    <text evidence="1">The sequence shown here is derived from an EMBL/GenBank/DDBJ whole genome shotgun (WGS) entry which is preliminary data.</text>
</comment>
<dbReference type="EMBL" id="MU854042">
    <property type="protein sequence ID" value="KAK3933979.1"/>
    <property type="molecule type" value="Genomic_DNA"/>
</dbReference>
<evidence type="ECO:0000313" key="2">
    <source>
        <dbReference type="Proteomes" id="UP001303473"/>
    </source>
</evidence>
<accession>A0AAN6RYM7</accession>
<keyword evidence="2" id="KW-1185">Reference proteome</keyword>
<dbReference type="Proteomes" id="UP001303473">
    <property type="component" value="Unassembled WGS sequence"/>
</dbReference>
<protein>
    <submittedName>
        <fullName evidence="1">Uncharacterized protein</fullName>
    </submittedName>
</protein>
<organism evidence="1 2">
    <name type="scientific">Diplogelasinospora grovesii</name>
    <dbReference type="NCBI Taxonomy" id="303347"/>
    <lineage>
        <taxon>Eukaryota</taxon>
        <taxon>Fungi</taxon>
        <taxon>Dikarya</taxon>
        <taxon>Ascomycota</taxon>
        <taxon>Pezizomycotina</taxon>
        <taxon>Sordariomycetes</taxon>
        <taxon>Sordariomycetidae</taxon>
        <taxon>Sordariales</taxon>
        <taxon>Diplogelasinosporaceae</taxon>
        <taxon>Diplogelasinospora</taxon>
    </lineage>
</organism>
<sequence>MSTFASSTRAPAPAEVVPLGYYLLLSEKLGRMNVDFSQTLAGYSDTLRRLHDQQSETSFWRERYNRLYDDYANLDERFQDAAGRNLGMSVDIAKKDGIIEALEKKICGLETSLRTHGSLEAVSASGGWPGWLSAPASMGADDEDFEVLNPLNASV</sequence>